<dbReference type="HOGENOM" id="CLU_3067712_0_0_6"/>
<name>D3UXG4_XENBS</name>
<dbReference type="EMBL" id="FN667741">
    <property type="protein sequence ID" value="CBJ80339.1"/>
    <property type="molecule type" value="Genomic_DNA"/>
</dbReference>
<evidence type="ECO:0000313" key="1">
    <source>
        <dbReference type="EMBL" id="CBJ80339.1"/>
    </source>
</evidence>
<reference evidence="1" key="1">
    <citation type="journal article" date="2011" name="PLoS ONE">
        <title>The entomopathogenic bacterial endosymbionts xenorhabdus and photorhabdus: convergent lifestyles from divergent genomes.</title>
        <authorList>
            <person name="Chaston J.M."/>
            <person name="Suen G."/>
            <person name="Tucker S.L."/>
            <person name="Andersen A.W."/>
            <person name="Bhasin A."/>
            <person name="Bode E."/>
            <person name="Bode H.B."/>
            <person name="Brachmann A.O."/>
            <person name="Cowles C.E."/>
            <person name="Cowles K.N."/>
            <person name="Darby C."/>
            <person name="de Leon L."/>
            <person name="Drace K."/>
            <person name="Du Z."/>
            <person name="Givaudan A."/>
            <person name="Herbert Tran E.E."/>
            <person name="Jewell K.A."/>
            <person name="Knack J.J."/>
            <person name="Krasomil-Osterfeld K.C."/>
            <person name="Kukor R."/>
            <person name="Lanois A."/>
            <person name="Latreille P."/>
            <person name="Leimgruber N.K."/>
            <person name="Lipke C.M."/>
            <person name="Liu R."/>
            <person name="Lu X."/>
            <person name="Martens E.C."/>
            <person name="Marri P.R."/>
            <person name="Medigue C."/>
            <person name="Menard M.L."/>
            <person name="Miller N.M."/>
            <person name="Morales-Soto N."/>
            <person name="Norton S."/>
            <person name="Ogier J.C."/>
            <person name="Orchard S.S."/>
            <person name="Park D."/>
            <person name="Park Y."/>
            <person name="Qurollo B.A."/>
            <person name="Sugar D.R."/>
            <person name="Richards G.R."/>
            <person name="Rouy Z."/>
            <person name="Slominski B."/>
            <person name="Slominski K."/>
            <person name="Snyder H."/>
            <person name="Tjaden B.C."/>
            <person name="van der Hoeven R."/>
            <person name="Welch R.D."/>
            <person name="Wheeler C."/>
            <person name="Xiang B."/>
            <person name="Barbazuk B."/>
            <person name="Gaudriault S."/>
            <person name="Goodner B."/>
            <person name="Slater S.C."/>
            <person name="Forst S."/>
            <person name="Goldman B.S."/>
            <person name="Goodrich-Blair H."/>
        </authorList>
    </citation>
    <scope>NUCLEOTIDE SEQUENCE [LARGE SCALE GENOMIC DNA]</scope>
    <source>
        <strain evidence="1">SS-2004</strain>
    </source>
</reference>
<proteinExistence type="predicted"/>
<dbReference type="STRING" id="406818.XBJ1_1206"/>
<dbReference type="AlphaFoldDB" id="D3UXG4"/>
<organism evidence="1 2">
    <name type="scientific">Xenorhabdus bovienii (strain SS-2004)</name>
    <name type="common">Xenorhabdus nematophila subsp. bovienii</name>
    <dbReference type="NCBI Taxonomy" id="406818"/>
    <lineage>
        <taxon>Bacteria</taxon>
        <taxon>Pseudomonadati</taxon>
        <taxon>Pseudomonadota</taxon>
        <taxon>Gammaproteobacteria</taxon>
        <taxon>Enterobacterales</taxon>
        <taxon>Morganellaceae</taxon>
        <taxon>Xenorhabdus</taxon>
    </lineage>
</organism>
<sequence length="53" mass="6355">MTSKFGRISVSKNYPKENYRSNNLFHFITSKYINYSSIFYGNVKGMIKRIFTY</sequence>
<protein>
    <submittedName>
        <fullName evidence="1">Uncharacterized protein</fullName>
    </submittedName>
</protein>
<evidence type="ECO:0000313" key="2">
    <source>
        <dbReference type="Proteomes" id="UP000002045"/>
    </source>
</evidence>
<accession>D3UXG4</accession>
<dbReference type="Proteomes" id="UP000002045">
    <property type="component" value="Chromosome"/>
</dbReference>
<dbReference type="KEGG" id="xbo:XBJ1_1206"/>
<gene>
    <name evidence="1" type="ordered locus">XBJ1_1206</name>
</gene>